<dbReference type="Proteomes" id="UP000479000">
    <property type="component" value="Unassembled WGS sequence"/>
</dbReference>
<reference evidence="1 2" key="1">
    <citation type="submission" date="2020-02" db="EMBL/GenBank/DDBJ databases">
        <authorList>
            <person name="Ferguson B K."/>
        </authorList>
    </citation>
    <scope>NUCLEOTIDE SEQUENCE [LARGE SCALE GENOMIC DNA]</scope>
</reference>
<dbReference type="OrthoDB" id="10065496at2759"/>
<dbReference type="AlphaFoldDB" id="A0A6H5HT00"/>
<evidence type="ECO:0000313" key="1">
    <source>
        <dbReference type="EMBL" id="CAB0020824.1"/>
    </source>
</evidence>
<evidence type="ECO:0000313" key="2">
    <source>
        <dbReference type="Proteomes" id="UP000479000"/>
    </source>
</evidence>
<protein>
    <submittedName>
        <fullName evidence="1">Uncharacterized protein</fullName>
    </submittedName>
</protein>
<sequence>MPLVNNLRAAFDALLAPERPDEEFRGDMRVPDHGEMLLMGFNGLFNLEPSRNLMVQYFKQLVTPPTWSIVDQIKDPQKYYAVSGSVTIIKKSIRRLRTSRLNEFSPHSDQ</sequence>
<accession>A0A6H5HT00</accession>
<name>A0A6H5HT00_9HEMI</name>
<gene>
    <name evidence="1" type="ORF">NTEN_LOCUS24360</name>
</gene>
<keyword evidence="2" id="KW-1185">Reference proteome</keyword>
<organism evidence="1 2">
    <name type="scientific">Nesidiocoris tenuis</name>
    <dbReference type="NCBI Taxonomy" id="355587"/>
    <lineage>
        <taxon>Eukaryota</taxon>
        <taxon>Metazoa</taxon>
        <taxon>Ecdysozoa</taxon>
        <taxon>Arthropoda</taxon>
        <taxon>Hexapoda</taxon>
        <taxon>Insecta</taxon>
        <taxon>Pterygota</taxon>
        <taxon>Neoptera</taxon>
        <taxon>Paraneoptera</taxon>
        <taxon>Hemiptera</taxon>
        <taxon>Heteroptera</taxon>
        <taxon>Panheteroptera</taxon>
        <taxon>Cimicomorpha</taxon>
        <taxon>Miridae</taxon>
        <taxon>Dicyphina</taxon>
        <taxon>Nesidiocoris</taxon>
    </lineage>
</organism>
<proteinExistence type="predicted"/>
<dbReference type="EMBL" id="CADCXU010035848">
    <property type="protein sequence ID" value="CAB0020824.1"/>
    <property type="molecule type" value="Genomic_DNA"/>
</dbReference>